<dbReference type="RefSeq" id="WP_186872499.1">
    <property type="nucleotide sequence ID" value="NZ_JACOOR010000006.1"/>
</dbReference>
<dbReference type="InterPro" id="IPR037135">
    <property type="entry name" value="DUF1653-like_dom_sf"/>
</dbReference>
<sequence>MREIKAGEYYRHFKGGQYQVTAIARDANTEEKVVVYQALYGDEDFWVRPYEEFASEVDREKYPDAEQTWRFEKIEEPREMNPLLLRFLDADSYRDKLELFQAWEAYADDQLLESIAVSLDITLGTGSVKDKYREILNCLKTMEHFETDRFR</sequence>
<evidence type="ECO:0000259" key="1">
    <source>
        <dbReference type="Pfam" id="PF07866"/>
    </source>
</evidence>
<organism evidence="2 3">
    <name type="scientific">Anaerosacchariphilus hominis</name>
    <dbReference type="NCBI Taxonomy" id="2763017"/>
    <lineage>
        <taxon>Bacteria</taxon>
        <taxon>Bacillati</taxon>
        <taxon>Bacillota</taxon>
        <taxon>Clostridia</taxon>
        <taxon>Lachnospirales</taxon>
        <taxon>Lachnospiraceae</taxon>
        <taxon>Anaerosacchariphilus</taxon>
    </lineage>
</organism>
<dbReference type="InterPro" id="IPR023387">
    <property type="entry name" value="DUF1653-like_dom"/>
</dbReference>
<evidence type="ECO:0000313" key="3">
    <source>
        <dbReference type="Proteomes" id="UP000649345"/>
    </source>
</evidence>
<comment type="caution">
    <text evidence="2">The sequence shown here is derived from an EMBL/GenBank/DDBJ whole genome shotgun (WGS) entry which is preliminary data.</text>
</comment>
<dbReference type="Proteomes" id="UP000649345">
    <property type="component" value="Unassembled WGS sequence"/>
</dbReference>
<dbReference type="EMBL" id="JACOOR010000006">
    <property type="protein sequence ID" value="MBC5660259.1"/>
    <property type="molecule type" value="Genomic_DNA"/>
</dbReference>
<protein>
    <submittedName>
        <fullName evidence="2">DUF1653 domain-containing protein</fullName>
    </submittedName>
</protein>
<dbReference type="Pfam" id="PF07866">
    <property type="entry name" value="DUF1653"/>
    <property type="match status" value="1"/>
</dbReference>
<gene>
    <name evidence="2" type="ORF">H8S44_10795</name>
</gene>
<keyword evidence="3" id="KW-1185">Reference proteome</keyword>
<dbReference type="AlphaFoldDB" id="A0A923LD03"/>
<dbReference type="Gene3D" id="2.30.30.320">
    <property type="entry name" value="DUF1653-like domain"/>
    <property type="match status" value="1"/>
</dbReference>
<reference evidence="2" key="1">
    <citation type="submission" date="2020-08" db="EMBL/GenBank/DDBJ databases">
        <title>Genome public.</title>
        <authorList>
            <person name="Liu C."/>
            <person name="Sun Q."/>
        </authorList>
    </citation>
    <scope>NUCLEOTIDE SEQUENCE</scope>
    <source>
        <strain evidence="2">NSJ-68</strain>
    </source>
</reference>
<feature type="domain" description="DUF1653" evidence="1">
    <location>
        <begin position="9"/>
        <end position="73"/>
    </location>
</feature>
<proteinExistence type="predicted"/>
<accession>A0A923LD03</accession>
<evidence type="ECO:0000313" key="2">
    <source>
        <dbReference type="EMBL" id="MBC5660259.1"/>
    </source>
</evidence>
<name>A0A923LD03_9FIRM</name>